<evidence type="ECO:0000256" key="3">
    <source>
        <dbReference type="ARBA" id="ARBA00004986"/>
    </source>
</evidence>
<evidence type="ECO:0000256" key="12">
    <source>
        <dbReference type="ARBA" id="ARBA00047872"/>
    </source>
</evidence>
<evidence type="ECO:0000256" key="8">
    <source>
        <dbReference type="ARBA" id="ARBA00022777"/>
    </source>
</evidence>
<evidence type="ECO:0000256" key="15">
    <source>
        <dbReference type="RuleBase" id="RU004249"/>
    </source>
</evidence>
<evidence type="ECO:0000256" key="13">
    <source>
        <dbReference type="PIRSR" id="PIRSR000726-1"/>
    </source>
</evidence>
<dbReference type="PANTHER" id="PTHR21499">
    <property type="entry name" value="ASPARTATE KINASE"/>
    <property type="match status" value="1"/>
</dbReference>
<dbReference type="PIRSF" id="PIRSF000726">
    <property type="entry name" value="Asp_kin"/>
    <property type="match status" value="1"/>
</dbReference>
<feature type="binding site" evidence="13">
    <location>
        <begin position="220"/>
        <end position="221"/>
    </location>
    <ligand>
        <name>ATP</name>
        <dbReference type="ChEBI" id="CHEBI:30616"/>
    </ligand>
</feature>
<evidence type="ECO:0000256" key="4">
    <source>
        <dbReference type="ARBA" id="ARBA00005139"/>
    </source>
</evidence>
<dbReference type="UniPathway" id="UPA00051">
    <property type="reaction ID" value="UER00462"/>
</dbReference>
<dbReference type="CDD" id="cd04916">
    <property type="entry name" value="ACT_AKiii-YclM-BS_2"/>
    <property type="match status" value="1"/>
</dbReference>
<keyword evidence="9 13" id="KW-0067">ATP-binding</keyword>
<keyword evidence="11" id="KW-0457">Lysine biosynthesis</keyword>
<dbReference type="AlphaFoldDB" id="A0A133XUA2"/>
<dbReference type="Gene3D" id="1.20.120.1320">
    <property type="entry name" value="Aspartokinase, catalytic domain"/>
    <property type="match status" value="1"/>
</dbReference>
<dbReference type="PROSITE" id="PS00324">
    <property type="entry name" value="ASPARTOKINASE"/>
    <property type="match status" value="1"/>
</dbReference>
<comment type="pathway">
    <text evidence="2 15">Amino-acid biosynthesis; L-lysine biosynthesis via DAP pathway; (S)-tetrahydrodipicolinate from L-aspartate: step 1/4.</text>
</comment>
<evidence type="ECO:0000256" key="6">
    <source>
        <dbReference type="ARBA" id="ARBA00022679"/>
    </source>
</evidence>
<dbReference type="CDD" id="cd04911">
    <property type="entry name" value="ACT_AKiii-YclM-BS_1"/>
    <property type="match status" value="1"/>
</dbReference>
<proteinExistence type="inferred from homology"/>
<dbReference type="InterPro" id="IPR042199">
    <property type="entry name" value="AsparK_Bifunc_asparK/hSer_DH"/>
</dbReference>
<comment type="pathway">
    <text evidence="4 15">Amino-acid biosynthesis; L-threonine biosynthesis; L-threonine from L-aspartate: step 1/5.</text>
</comment>
<evidence type="ECO:0000256" key="2">
    <source>
        <dbReference type="ARBA" id="ARBA00004766"/>
    </source>
</evidence>
<evidence type="ECO:0000256" key="14">
    <source>
        <dbReference type="RuleBase" id="RU003448"/>
    </source>
</evidence>
<dbReference type="InterPro" id="IPR001048">
    <property type="entry name" value="Asp/Glu/Uridylate_kinase"/>
</dbReference>
<dbReference type="FunFam" id="3.30.2130.10:FF:000001">
    <property type="entry name" value="Bifunctional aspartokinase/homoserine dehydrogenase"/>
    <property type="match status" value="1"/>
</dbReference>
<comment type="pathway">
    <text evidence="3 15">Amino-acid biosynthesis; L-methionine biosynthesis via de novo pathway; L-homoserine from L-aspartate: step 1/3.</text>
</comment>
<evidence type="ECO:0000313" key="17">
    <source>
        <dbReference type="EMBL" id="KXB34516.1"/>
    </source>
</evidence>
<dbReference type="GO" id="GO:0005829">
    <property type="term" value="C:cytosol"/>
    <property type="evidence" value="ECO:0007669"/>
    <property type="project" value="TreeGrafter"/>
</dbReference>
<comment type="function">
    <text evidence="1">Catalyzes the phosphorylation of the beta-carboxyl group of aspartic acid with ATP to yield 4-phospho-L-aspartate, which is involved in the branched biosynthetic pathway leading to the biosynthesis of amino acids threonine, isoleucine and methionine.</text>
</comment>
<dbReference type="Pfam" id="PF00696">
    <property type="entry name" value="AA_kinase"/>
    <property type="match status" value="1"/>
</dbReference>
<evidence type="ECO:0000259" key="16">
    <source>
        <dbReference type="PROSITE" id="PS51671"/>
    </source>
</evidence>
<evidence type="ECO:0000313" key="18">
    <source>
        <dbReference type="Proteomes" id="UP000070422"/>
    </source>
</evidence>
<dbReference type="InterPro" id="IPR005260">
    <property type="entry name" value="Asp_kin_monofn"/>
</dbReference>
<dbReference type="Proteomes" id="UP000070422">
    <property type="component" value="Unassembled WGS sequence"/>
</dbReference>
<dbReference type="EC" id="2.7.2.4" evidence="14"/>
<dbReference type="Gene3D" id="3.30.2130.10">
    <property type="entry name" value="VC0802-like"/>
    <property type="match status" value="1"/>
</dbReference>
<keyword evidence="10" id="KW-0220">Diaminopimelate biosynthesis</keyword>
<reference evidence="17 18" key="1">
    <citation type="submission" date="2016-01" db="EMBL/GenBank/DDBJ databases">
        <authorList>
            <person name="Oliw E.H."/>
        </authorList>
    </citation>
    <scope>NUCLEOTIDE SEQUENCE [LARGE SCALE GENOMIC DNA]</scope>
    <source>
        <strain evidence="17 18">KA00635</strain>
    </source>
</reference>
<gene>
    <name evidence="17" type="ORF">HMPREF3187_01284</name>
</gene>
<dbReference type="SUPFAM" id="SSF53633">
    <property type="entry name" value="Carbamate kinase-like"/>
    <property type="match status" value="1"/>
</dbReference>
<dbReference type="GO" id="GO:0005524">
    <property type="term" value="F:ATP binding"/>
    <property type="evidence" value="ECO:0007669"/>
    <property type="project" value="UniProtKB-KW"/>
</dbReference>
<sequence length="456" mass="50201">MKVVKFGGSSLANARQLEKVKNIMASDPTRRIAVVSAPGKRFDSDTKVTDLLIELASQCLNGSADTLQTFKEIIERYASIAEELSIEEPIIEEITRSLSELLDMDKSVPGYFIDAVKANGEDNNAKLIAAYFRKAGLKARYINPKEAGLILSDEPGQAKVLAESYLNLYALRNYEEILVFPGFFGYTRKGRLVTFSRGGSDITGAIVANGVEAAMYENFTDVDNIFVANPKIVQNPVGISHLTYREMRELSYAGFSVLHDEALYPAFAEGIPVVVKNTNNPSAPGTVICEERPEGSDPFAITGIASQKGFASIYISKYMMNREVGFVRRVLSVFESFNLSIEHVVSGIDDIDVIFKEDQLSGNEIEHLLSEIKHQTAADQVVKCDNLCLLMVVGESMKSQVGITAKIASALSKASINLEMINQGSSENSLMFGIKEDQEEYAVRAVYNAFFQEDPR</sequence>
<dbReference type="UniPathway" id="UPA00050">
    <property type="reaction ID" value="UER00461"/>
</dbReference>
<name>A0A133XUA2_9LACT</name>
<comment type="caution">
    <text evidence="17">The sequence shown here is derived from an EMBL/GenBank/DDBJ whole genome shotgun (WGS) entry which is preliminary data.</text>
</comment>
<dbReference type="SUPFAM" id="SSF55021">
    <property type="entry name" value="ACT-like"/>
    <property type="match status" value="2"/>
</dbReference>
<dbReference type="NCBIfam" id="NF006540">
    <property type="entry name" value="PRK09034.1"/>
    <property type="match status" value="1"/>
</dbReference>
<evidence type="ECO:0000256" key="5">
    <source>
        <dbReference type="ARBA" id="ARBA00010122"/>
    </source>
</evidence>
<dbReference type="Gene3D" id="3.40.1160.10">
    <property type="entry name" value="Acetylglutamate kinase-like"/>
    <property type="match status" value="1"/>
</dbReference>
<dbReference type="GO" id="GO:0009088">
    <property type="term" value="P:threonine biosynthetic process"/>
    <property type="evidence" value="ECO:0007669"/>
    <property type="project" value="UniProtKB-UniPathway"/>
</dbReference>
<dbReference type="RefSeq" id="WP_060937038.1">
    <property type="nucleotide sequence ID" value="NZ_KQ959321.1"/>
</dbReference>
<dbReference type="InterPro" id="IPR001341">
    <property type="entry name" value="Asp_kinase"/>
</dbReference>
<evidence type="ECO:0000256" key="10">
    <source>
        <dbReference type="ARBA" id="ARBA00022915"/>
    </source>
</evidence>
<dbReference type="NCBIfam" id="TIGR00657">
    <property type="entry name" value="asp_kinases"/>
    <property type="match status" value="1"/>
</dbReference>
<comment type="similarity">
    <text evidence="5 14">Belongs to the aspartokinase family.</text>
</comment>
<protein>
    <recommendedName>
        <fullName evidence="14">Aspartokinase</fullName>
        <ecNumber evidence="14">2.7.2.4</ecNumber>
    </recommendedName>
</protein>
<comment type="catalytic activity">
    <reaction evidence="12 14">
        <text>L-aspartate + ATP = 4-phospho-L-aspartate + ADP</text>
        <dbReference type="Rhea" id="RHEA:23776"/>
        <dbReference type="ChEBI" id="CHEBI:29991"/>
        <dbReference type="ChEBI" id="CHEBI:30616"/>
        <dbReference type="ChEBI" id="CHEBI:57535"/>
        <dbReference type="ChEBI" id="CHEBI:456216"/>
        <dbReference type="EC" id="2.7.2.4"/>
    </reaction>
</comment>
<feature type="domain" description="ACT" evidence="16">
    <location>
        <begin position="392"/>
        <end position="456"/>
    </location>
</feature>
<dbReference type="STRING" id="87541.AWM71_06210"/>
<dbReference type="GO" id="GO:0009090">
    <property type="term" value="P:homoserine biosynthetic process"/>
    <property type="evidence" value="ECO:0007669"/>
    <property type="project" value="TreeGrafter"/>
</dbReference>
<evidence type="ECO:0000256" key="11">
    <source>
        <dbReference type="ARBA" id="ARBA00023154"/>
    </source>
</evidence>
<dbReference type="EMBL" id="LSCQ01000074">
    <property type="protein sequence ID" value="KXB34516.1"/>
    <property type="molecule type" value="Genomic_DNA"/>
</dbReference>
<keyword evidence="6 14" id="KW-0808">Transferase</keyword>
<keyword evidence="15" id="KW-0028">Amino-acid biosynthesis</keyword>
<keyword evidence="8 14" id="KW-0418">Kinase</keyword>
<dbReference type="UniPathway" id="UPA00034">
    <property type="reaction ID" value="UER00015"/>
</dbReference>
<dbReference type="InterPro" id="IPR036393">
    <property type="entry name" value="AceGlu_kinase-like_sf"/>
</dbReference>
<dbReference type="PATRIC" id="fig|87541.4.peg.1268"/>
<evidence type="ECO:0000256" key="1">
    <source>
        <dbReference type="ARBA" id="ARBA00003121"/>
    </source>
</evidence>
<dbReference type="InterPro" id="IPR002912">
    <property type="entry name" value="ACT_dom"/>
</dbReference>
<dbReference type="OrthoDB" id="9799110at2"/>
<dbReference type="PANTHER" id="PTHR21499:SF67">
    <property type="entry name" value="ASPARTOKINASE 3"/>
    <property type="match status" value="1"/>
</dbReference>
<dbReference type="InterPro" id="IPR054352">
    <property type="entry name" value="ACT_Aspartokinase"/>
</dbReference>
<dbReference type="InterPro" id="IPR018042">
    <property type="entry name" value="Aspartate_kinase_CS"/>
</dbReference>
<dbReference type="GO" id="GO:0009089">
    <property type="term" value="P:lysine biosynthetic process via diaminopimelate"/>
    <property type="evidence" value="ECO:0007669"/>
    <property type="project" value="UniProtKB-UniPathway"/>
</dbReference>
<dbReference type="GO" id="GO:0004072">
    <property type="term" value="F:aspartate kinase activity"/>
    <property type="evidence" value="ECO:0007669"/>
    <property type="project" value="UniProtKB-EC"/>
</dbReference>
<dbReference type="InterPro" id="IPR045865">
    <property type="entry name" value="ACT-like_dom_sf"/>
</dbReference>
<keyword evidence="7 13" id="KW-0547">Nucleotide-binding</keyword>
<evidence type="ECO:0000256" key="7">
    <source>
        <dbReference type="ARBA" id="ARBA00022741"/>
    </source>
</evidence>
<dbReference type="Pfam" id="PF22468">
    <property type="entry name" value="ACT_9"/>
    <property type="match status" value="1"/>
</dbReference>
<organism evidence="17 18">
    <name type="scientific">Aerococcus christensenii</name>
    <dbReference type="NCBI Taxonomy" id="87541"/>
    <lineage>
        <taxon>Bacteria</taxon>
        <taxon>Bacillati</taxon>
        <taxon>Bacillota</taxon>
        <taxon>Bacilli</taxon>
        <taxon>Lactobacillales</taxon>
        <taxon>Aerococcaceae</taxon>
        <taxon>Aerococcus</taxon>
    </lineage>
</organism>
<dbReference type="PROSITE" id="PS51671">
    <property type="entry name" value="ACT"/>
    <property type="match status" value="1"/>
</dbReference>
<dbReference type="FunFam" id="3.40.1160.10:FF:000027">
    <property type="entry name" value="Aspartokinase"/>
    <property type="match status" value="1"/>
</dbReference>
<evidence type="ECO:0000256" key="9">
    <source>
        <dbReference type="ARBA" id="ARBA00022840"/>
    </source>
</evidence>
<accession>A0A133XUA2</accession>
<dbReference type="GO" id="GO:0019877">
    <property type="term" value="P:diaminopimelate biosynthetic process"/>
    <property type="evidence" value="ECO:0007669"/>
    <property type="project" value="UniProtKB-KW"/>
</dbReference>